<evidence type="ECO:0000313" key="1">
    <source>
        <dbReference type="EMBL" id="QJA79586.1"/>
    </source>
</evidence>
<proteinExistence type="predicted"/>
<dbReference type="EMBL" id="MT142387">
    <property type="protein sequence ID" value="QJA79586.1"/>
    <property type="molecule type" value="Genomic_DNA"/>
</dbReference>
<gene>
    <name evidence="1" type="ORF">MM415A00857_0005</name>
</gene>
<protein>
    <submittedName>
        <fullName evidence="1">Uncharacterized protein</fullName>
    </submittedName>
</protein>
<name>A0A6M3KCI8_9ZZZZ</name>
<dbReference type="AlphaFoldDB" id="A0A6M3KCI8"/>
<organism evidence="1">
    <name type="scientific">viral metagenome</name>
    <dbReference type="NCBI Taxonomy" id="1070528"/>
    <lineage>
        <taxon>unclassified sequences</taxon>
        <taxon>metagenomes</taxon>
        <taxon>organismal metagenomes</taxon>
    </lineage>
</organism>
<accession>A0A6M3KCI8</accession>
<sequence>MRIRTAQRDTELASWLAKDPDANQLLGVFLWFLEANGFPQAADEMGRKI</sequence>
<reference evidence="1" key="1">
    <citation type="submission" date="2020-03" db="EMBL/GenBank/DDBJ databases">
        <title>The deep terrestrial virosphere.</title>
        <authorList>
            <person name="Holmfeldt K."/>
            <person name="Nilsson E."/>
            <person name="Simone D."/>
            <person name="Lopez-Fernandez M."/>
            <person name="Wu X."/>
            <person name="de Brujin I."/>
            <person name="Lundin D."/>
            <person name="Andersson A."/>
            <person name="Bertilsson S."/>
            <person name="Dopson M."/>
        </authorList>
    </citation>
    <scope>NUCLEOTIDE SEQUENCE</scope>
    <source>
        <strain evidence="1">MM415A00857</strain>
    </source>
</reference>